<organism evidence="1 2">
    <name type="scientific">Gregarina niphandrodes</name>
    <name type="common">Septate eugregarine</name>
    <dbReference type="NCBI Taxonomy" id="110365"/>
    <lineage>
        <taxon>Eukaryota</taxon>
        <taxon>Sar</taxon>
        <taxon>Alveolata</taxon>
        <taxon>Apicomplexa</taxon>
        <taxon>Conoidasida</taxon>
        <taxon>Gregarinasina</taxon>
        <taxon>Eugregarinorida</taxon>
        <taxon>Gregarinidae</taxon>
        <taxon>Gregarina</taxon>
    </lineage>
</organism>
<sequence length="673" mass="74217">MVPLPDRQGAELDLLSNHDCSNVGTVCFEERVHLGTWWVHIAAVHTQDVRIMGVGLEGTQILSQDFLAGMRTCYGDHGARWVTMAVLGVPNVGGTPPNDPGCPTASAHLRGSAWPLVAEHSWWSAVAEGETPDVRYHGQAEVPLPQPSGNAWRDPSMSEPLLETWPDEPVVEAGPEASIEAPFDSELMESLWEPLTLACLGPLMAVPPEPSEETSPMPVLEAQSEPLVEDRQEPLLAVSAEPLVKPLSELVMEAWPDPVMETPSEPLTEVPEESPVAVSSERLMEAGPDPVMEETSLEPLMVISDDSLTEVLRGAWSELWGQPWSMPVMEPLIESSRERLGEVRPEPLAVTPRRKPLVEGLQEPLLAVSAEPLVNSMSELVMEAGPDPLMEAACELSTNVWEPAVGPSEKTCSGSAADAWSGIWAKAPWERSMGASKEPLVGPLTEASPAHSTESWVGTKLVASVLKECLEKEKDNEPVLRPNEQLKVVSLAKTGLLRELSKHTMTDLSTSDLSISDFEGCSWRWLKLALLVREWQDRDQGGFTELIEKLEAWVPRPVGLSETWFLANVMQRVISSGYLTRWLSPAVSWQGGWNCQKMVYRFSFPDEVVRLPENEESVNRVCACSRLYWWFHQAQKNIRIDEETWKAPKTPKPVFTVQGVLGKPGFDDAVTGM</sequence>
<dbReference type="VEuPathDB" id="CryptoDB:GNI_012170"/>
<evidence type="ECO:0000313" key="2">
    <source>
        <dbReference type="Proteomes" id="UP000019763"/>
    </source>
</evidence>
<feature type="non-terminal residue" evidence="1">
    <location>
        <position position="673"/>
    </location>
</feature>
<reference evidence="1" key="1">
    <citation type="submission" date="2013-12" db="EMBL/GenBank/DDBJ databases">
        <authorList>
            <person name="Omoto C.K."/>
            <person name="Sibley D."/>
            <person name="Venepally P."/>
            <person name="Hadjithomas M."/>
            <person name="Karamycheva S."/>
            <person name="Brunk B."/>
            <person name="Roos D."/>
            <person name="Caler E."/>
            <person name="Lorenzi H."/>
        </authorList>
    </citation>
    <scope>NUCLEOTIDE SEQUENCE</scope>
</reference>
<dbReference type="RefSeq" id="XP_011128850.1">
    <property type="nucleotide sequence ID" value="XM_011130548.1"/>
</dbReference>
<comment type="caution">
    <text evidence="1">The sequence shown here is derived from an EMBL/GenBank/DDBJ whole genome shotgun (WGS) entry which is preliminary data.</text>
</comment>
<dbReference type="Proteomes" id="UP000019763">
    <property type="component" value="Unassembled WGS sequence"/>
</dbReference>
<dbReference type="GeneID" id="22910714"/>
<accession>A0A023BCK9</accession>
<dbReference type="EMBL" id="AFNH02000089">
    <property type="protein sequence ID" value="EZG85057.1"/>
    <property type="molecule type" value="Genomic_DNA"/>
</dbReference>
<dbReference type="OrthoDB" id="6427254at2759"/>
<evidence type="ECO:0000313" key="1">
    <source>
        <dbReference type="EMBL" id="EZG85057.1"/>
    </source>
</evidence>
<gene>
    <name evidence="1" type="ORF">GNI_012170</name>
</gene>
<protein>
    <submittedName>
        <fullName evidence="1">Pc-fam-6</fullName>
    </submittedName>
</protein>
<dbReference type="AlphaFoldDB" id="A0A023BCK9"/>
<keyword evidence="2" id="KW-1185">Reference proteome</keyword>
<proteinExistence type="predicted"/>
<name>A0A023BCK9_GRENI</name>